<sequence>MPIENKKHTFKLICKNGRSISVLMDNKKLHNVLEVNIQSQKIGDRMKNSVSITFFDVGNIEVQDLSWQPFNTIFYFRRIS</sequence>
<gene>
    <name evidence="1" type="ORF">HMPREF1127_2140</name>
</gene>
<protein>
    <submittedName>
        <fullName evidence="1">Uncharacterized protein</fullName>
    </submittedName>
</protein>
<name>A0AAN3VW23_9FUSO</name>
<accession>A0AAN3VW23</accession>
<evidence type="ECO:0000313" key="2">
    <source>
        <dbReference type="Proteomes" id="UP000003120"/>
    </source>
</evidence>
<reference evidence="1 2" key="1">
    <citation type="submission" date="2012-07" db="EMBL/GenBank/DDBJ databases">
        <authorList>
            <person name="Durkin A.S."/>
            <person name="McCorrison J."/>
            <person name="Torralba M."/>
            <person name="Gillis M."/>
            <person name="Methe B."/>
            <person name="Sutton G."/>
            <person name="Nelson K.E."/>
        </authorList>
    </citation>
    <scope>NUCLEOTIDE SEQUENCE [LARGE SCALE GENOMIC DNA]</scope>
    <source>
        <strain evidence="1 2">Fnf 1007</strain>
    </source>
</reference>
<dbReference type="EMBL" id="ALKK01000039">
    <property type="protein sequence ID" value="EJU17770.1"/>
    <property type="molecule type" value="Genomic_DNA"/>
</dbReference>
<proteinExistence type="predicted"/>
<organism evidence="1 2">
    <name type="scientific">Fusobacterium necrophorum subsp. funduliforme Fnf 1007</name>
    <dbReference type="NCBI Taxonomy" id="1161424"/>
    <lineage>
        <taxon>Bacteria</taxon>
        <taxon>Fusobacteriati</taxon>
        <taxon>Fusobacteriota</taxon>
        <taxon>Fusobacteriia</taxon>
        <taxon>Fusobacteriales</taxon>
        <taxon>Fusobacteriaceae</taxon>
        <taxon>Fusobacterium</taxon>
    </lineage>
</organism>
<dbReference type="RefSeq" id="WP_005961259.1">
    <property type="nucleotide sequence ID" value="NZ_ALKK01000039.1"/>
</dbReference>
<dbReference type="AlphaFoldDB" id="A0AAN3VW23"/>
<comment type="caution">
    <text evidence="1">The sequence shown here is derived from an EMBL/GenBank/DDBJ whole genome shotgun (WGS) entry which is preliminary data.</text>
</comment>
<evidence type="ECO:0000313" key="1">
    <source>
        <dbReference type="EMBL" id="EJU17770.1"/>
    </source>
</evidence>
<dbReference type="Proteomes" id="UP000003120">
    <property type="component" value="Unassembled WGS sequence"/>
</dbReference>